<dbReference type="Proteomes" id="UP000235965">
    <property type="component" value="Unassembled WGS sequence"/>
</dbReference>
<dbReference type="InterPro" id="IPR006578">
    <property type="entry name" value="MADF-dom"/>
</dbReference>
<feature type="compositionally biased region" description="Basic and acidic residues" evidence="1">
    <location>
        <begin position="130"/>
        <end position="147"/>
    </location>
</feature>
<keyword evidence="4" id="KW-1185">Reference proteome</keyword>
<dbReference type="PANTHER" id="PTHR12243:SF67">
    <property type="entry name" value="COREPRESSOR OF PANGOLIN, ISOFORM A-RELATED"/>
    <property type="match status" value="1"/>
</dbReference>
<dbReference type="PANTHER" id="PTHR12243">
    <property type="entry name" value="MADF DOMAIN TRANSCRIPTION FACTOR"/>
    <property type="match status" value="1"/>
</dbReference>
<evidence type="ECO:0000313" key="3">
    <source>
        <dbReference type="EMBL" id="PNF21224.1"/>
    </source>
</evidence>
<sequence length="209" mass="24495">MSAEFNIYCELLITLVGERPVLWDNSSEEYKDRRLTLQAWKDVCPHLKEDFETLGDKERNDIGKLVIKKWANIMDNWMKCHKKLNEEQKSGSGAKRRKYLFYKELRFLTKIATHRQTTSNMPDNVNLADRQTERQEEKREGRTEPVETERLVVDKGMAFLMEQEILMRGAVWHVTMDFGVKEHAQAISDLIKGFGDLTFTVGRDPAQRQ</sequence>
<gene>
    <name evidence="3" type="ORF">B7P43_G04197</name>
</gene>
<dbReference type="OrthoDB" id="6159213at2759"/>
<accession>A0A2J7PY27</accession>
<evidence type="ECO:0000313" key="4">
    <source>
        <dbReference type="Proteomes" id="UP000235965"/>
    </source>
</evidence>
<proteinExistence type="predicted"/>
<organism evidence="3 4">
    <name type="scientific">Cryptotermes secundus</name>
    <dbReference type="NCBI Taxonomy" id="105785"/>
    <lineage>
        <taxon>Eukaryota</taxon>
        <taxon>Metazoa</taxon>
        <taxon>Ecdysozoa</taxon>
        <taxon>Arthropoda</taxon>
        <taxon>Hexapoda</taxon>
        <taxon>Insecta</taxon>
        <taxon>Pterygota</taxon>
        <taxon>Neoptera</taxon>
        <taxon>Polyneoptera</taxon>
        <taxon>Dictyoptera</taxon>
        <taxon>Blattodea</taxon>
        <taxon>Blattoidea</taxon>
        <taxon>Termitoidae</taxon>
        <taxon>Kalotermitidae</taxon>
        <taxon>Cryptotermitinae</taxon>
        <taxon>Cryptotermes</taxon>
    </lineage>
</organism>
<feature type="region of interest" description="Disordered" evidence="1">
    <location>
        <begin position="118"/>
        <end position="147"/>
    </location>
</feature>
<evidence type="ECO:0000259" key="2">
    <source>
        <dbReference type="PROSITE" id="PS51029"/>
    </source>
</evidence>
<dbReference type="EMBL" id="NEVH01020851">
    <property type="protein sequence ID" value="PNF21224.1"/>
    <property type="molecule type" value="Genomic_DNA"/>
</dbReference>
<dbReference type="GO" id="GO:0005634">
    <property type="term" value="C:nucleus"/>
    <property type="evidence" value="ECO:0007669"/>
    <property type="project" value="TreeGrafter"/>
</dbReference>
<dbReference type="Pfam" id="PF10545">
    <property type="entry name" value="MADF_DNA_bdg"/>
    <property type="match status" value="1"/>
</dbReference>
<evidence type="ECO:0000256" key="1">
    <source>
        <dbReference type="SAM" id="MobiDB-lite"/>
    </source>
</evidence>
<dbReference type="InParanoid" id="A0A2J7PY27"/>
<dbReference type="GO" id="GO:0005667">
    <property type="term" value="C:transcription regulator complex"/>
    <property type="evidence" value="ECO:0007669"/>
    <property type="project" value="TreeGrafter"/>
</dbReference>
<dbReference type="GO" id="GO:0006357">
    <property type="term" value="P:regulation of transcription by RNA polymerase II"/>
    <property type="evidence" value="ECO:0007669"/>
    <property type="project" value="TreeGrafter"/>
</dbReference>
<comment type="caution">
    <text evidence="3">The sequence shown here is derived from an EMBL/GenBank/DDBJ whole genome shotgun (WGS) entry which is preliminary data.</text>
</comment>
<dbReference type="PROSITE" id="PS51029">
    <property type="entry name" value="MADF"/>
    <property type="match status" value="1"/>
</dbReference>
<feature type="domain" description="MADF" evidence="2">
    <location>
        <begin position="11"/>
        <end position="113"/>
    </location>
</feature>
<dbReference type="SMART" id="SM00595">
    <property type="entry name" value="MADF"/>
    <property type="match status" value="1"/>
</dbReference>
<name>A0A2J7PY27_9NEOP</name>
<dbReference type="AlphaFoldDB" id="A0A2J7PY27"/>
<dbReference type="InterPro" id="IPR039353">
    <property type="entry name" value="TF_Adf1"/>
</dbReference>
<reference evidence="3 4" key="1">
    <citation type="submission" date="2017-12" db="EMBL/GenBank/DDBJ databases">
        <title>Hemimetabolous genomes reveal molecular basis of termite eusociality.</title>
        <authorList>
            <person name="Harrison M.C."/>
            <person name="Jongepier E."/>
            <person name="Robertson H.M."/>
            <person name="Arning N."/>
            <person name="Bitard-Feildel T."/>
            <person name="Chao H."/>
            <person name="Childers C.P."/>
            <person name="Dinh H."/>
            <person name="Doddapaneni H."/>
            <person name="Dugan S."/>
            <person name="Gowin J."/>
            <person name="Greiner C."/>
            <person name="Han Y."/>
            <person name="Hu H."/>
            <person name="Hughes D.S.T."/>
            <person name="Huylmans A.-K."/>
            <person name="Kemena C."/>
            <person name="Kremer L.P.M."/>
            <person name="Lee S.L."/>
            <person name="Lopez-Ezquerra A."/>
            <person name="Mallet L."/>
            <person name="Monroy-Kuhn J.M."/>
            <person name="Moser A."/>
            <person name="Murali S.C."/>
            <person name="Muzny D.M."/>
            <person name="Otani S."/>
            <person name="Piulachs M.-D."/>
            <person name="Poelchau M."/>
            <person name="Qu J."/>
            <person name="Schaub F."/>
            <person name="Wada-Katsumata A."/>
            <person name="Worley K.C."/>
            <person name="Xie Q."/>
            <person name="Ylla G."/>
            <person name="Poulsen M."/>
            <person name="Gibbs R.A."/>
            <person name="Schal C."/>
            <person name="Richards S."/>
            <person name="Belles X."/>
            <person name="Korb J."/>
            <person name="Bornberg-Bauer E."/>
        </authorList>
    </citation>
    <scope>NUCLEOTIDE SEQUENCE [LARGE SCALE GENOMIC DNA]</scope>
    <source>
        <tissue evidence="3">Whole body</tissue>
    </source>
</reference>
<protein>
    <recommendedName>
        <fullName evidence="2">MADF domain-containing protein</fullName>
    </recommendedName>
</protein>